<comment type="similarity">
    <text evidence="1 7">Belongs to the SbcD family.</text>
</comment>
<keyword evidence="11" id="KW-1185">Reference proteome</keyword>
<comment type="subunit">
    <text evidence="2 7">Heterodimer of SbcC and SbcD.</text>
</comment>
<dbReference type="Pfam" id="PF12320">
    <property type="entry name" value="SbcD_C"/>
    <property type="match status" value="1"/>
</dbReference>
<keyword evidence="5 7" id="KW-0378">Hydrolase</keyword>
<dbReference type="InterPro" id="IPR041796">
    <property type="entry name" value="Mre11_N"/>
</dbReference>
<name>A0A4P7GHS4_9ACTN</name>
<dbReference type="InterPro" id="IPR029052">
    <property type="entry name" value="Metallo-depent_PP-like"/>
</dbReference>
<evidence type="ECO:0000256" key="3">
    <source>
        <dbReference type="ARBA" id="ARBA00013365"/>
    </source>
</evidence>
<dbReference type="InterPro" id="IPR004593">
    <property type="entry name" value="SbcD"/>
</dbReference>
<gene>
    <name evidence="7" type="primary">sbcD</name>
    <name evidence="10" type="ORF">EXE57_02295</name>
</gene>
<evidence type="ECO:0000259" key="9">
    <source>
        <dbReference type="Pfam" id="PF12320"/>
    </source>
</evidence>
<dbReference type="GO" id="GO:0006310">
    <property type="term" value="P:DNA recombination"/>
    <property type="evidence" value="ECO:0007669"/>
    <property type="project" value="UniProtKB-KW"/>
</dbReference>
<proteinExistence type="inferred from homology"/>
<protein>
    <recommendedName>
        <fullName evidence="3 7">Nuclease SbcCD subunit D</fullName>
    </recommendedName>
</protein>
<dbReference type="Pfam" id="PF00149">
    <property type="entry name" value="Metallophos"/>
    <property type="match status" value="1"/>
</dbReference>
<reference evidence="10 11" key="1">
    <citation type="submission" date="2019-03" db="EMBL/GenBank/DDBJ databases">
        <title>Three New Species of Nocardioides, Nocardioides euryhalodurans sp. nov., Nocardioides seonyuensis sp. nov. and Nocardioides eburneoflavus sp. nov., Iolated from Soil.</title>
        <authorList>
            <person name="Roh S.G."/>
            <person name="Lee C."/>
            <person name="Kim M.-K."/>
            <person name="Kim S.B."/>
        </authorList>
    </citation>
    <scope>NUCLEOTIDE SEQUENCE [LARGE SCALE GENOMIC DNA]</scope>
    <source>
        <strain evidence="10 11">MMS17-SY117</strain>
    </source>
</reference>
<accession>A0A4P7GHS4</accession>
<keyword evidence="7" id="KW-0255">Endonuclease</keyword>
<dbReference type="AlphaFoldDB" id="A0A4P7GHS4"/>
<dbReference type="PANTHER" id="PTHR30337">
    <property type="entry name" value="COMPONENT OF ATP-DEPENDENT DSDNA EXONUCLEASE"/>
    <property type="match status" value="1"/>
</dbReference>
<dbReference type="GO" id="GO:0004519">
    <property type="term" value="F:endonuclease activity"/>
    <property type="evidence" value="ECO:0007669"/>
    <property type="project" value="UniProtKB-KW"/>
</dbReference>
<organism evidence="10 11">
    <name type="scientific">Nocardioides euryhalodurans</name>
    <dbReference type="NCBI Taxonomy" id="2518370"/>
    <lineage>
        <taxon>Bacteria</taxon>
        <taxon>Bacillati</taxon>
        <taxon>Actinomycetota</taxon>
        <taxon>Actinomycetes</taxon>
        <taxon>Propionibacteriales</taxon>
        <taxon>Nocardioidaceae</taxon>
        <taxon>Nocardioides</taxon>
    </lineage>
</organism>
<dbReference type="Gene3D" id="3.60.21.10">
    <property type="match status" value="1"/>
</dbReference>
<dbReference type="GO" id="GO:0006260">
    <property type="term" value="P:DNA replication"/>
    <property type="evidence" value="ECO:0007669"/>
    <property type="project" value="UniProtKB-KW"/>
</dbReference>
<dbReference type="PANTHER" id="PTHR30337:SF0">
    <property type="entry name" value="NUCLEASE SBCCD SUBUNIT D"/>
    <property type="match status" value="1"/>
</dbReference>
<sequence>MRILHTSDWHLGRSFHREALLDAQASFADHLLEVVEHEQVDLVAVSGDVYDRALPQVDAVALADETFARLAASRARVVVTSGNHDSARRLGFGARLMDAAGLHVRTDAAGVGRPVLLEDAHGPVAVYGLPYLDPDVVREPWGLTARSHEAALGAAMARVRADLDDRPPGTRSVVLAHAFVAGCQPSDSERDISVGGVSMVSSSVFDGVSYTALGHLHGPHVLSDAVRYSGSPLAYSFSEARQRKGSWLVDLDAGGRVSAEFVEAPVPRPLAVVRGSLDELLADPALARHEAAWLQVTLTDDVRPQRPMERLRARFPHTLALLFEPTAPLPGRAPTARIHGRSDHDITLDFVADLRGRGASPEEAELLQLACDSCGEDPEVDTLLSEVGR</sequence>
<evidence type="ECO:0000256" key="4">
    <source>
        <dbReference type="ARBA" id="ARBA00022722"/>
    </source>
</evidence>
<evidence type="ECO:0000259" key="8">
    <source>
        <dbReference type="Pfam" id="PF00149"/>
    </source>
</evidence>
<feature type="domain" description="Nuclease SbcCD subunit D C-terminal" evidence="9">
    <location>
        <begin position="267"/>
        <end position="321"/>
    </location>
</feature>
<feature type="domain" description="Calcineurin-like phosphoesterase" evidence="8">
    <location>
        <begin position="1"/>
        <end position="100"/>
    </location>
</feature>
<keyword evidence="7" id="KW-0233">DNA recombination</keyword>
<dbReference type="KEGG" id="noy:EXE57_02295"/>
<comment type="function">
    <text evidence="7">SbcCD cleaves DNA hairpin structures. These structures can inhibit DNA replication and are intermediates in certain DNA recombination reactions. The complex acts as a 3'-&gt;5' double strand exonuclease that can open hairpins. It also has a 5' single-strand endonuclease activity.</text>
</comment>
<dbReference type="InterPro" id="IPR004843">
    <property type="entry name" value="Calcineurin-like_PHP"/>
</dbReference>
<evidence type="ECO:0000256" key="5">
    <source>
        <dbReference type="ARBA" id="ARBA00022801"/>
    </source>
</evidence>
<keyword evidence="4 7" id="KW-0540">Nuclease</keyword>
<dbReference type="RefSeq" id="WP_135073629.1">
    <property type="nucleotide sequence ID" value="NZ_CP038267.1"/>
</dbReference>
<dbReference type="SUPFAM" id="SSF56300">
    <property type="entry name" value="Metallo-dependent phosphatases"/>
    <property type="match status" value="1"/>
</dbReference>
<dbReference type="GO" id="GO:0008408">
    <property type="term" value="F:3'-5' exonuclease activity"/>
    <property type="evidence" value="ECO:0007669"/>
    <property type="project" value="InterPro"/>
</dbReference>
<evidence type="ECO:0000256" key="7">
    <source>
        <dbReference type="RuleBase" id="RU363069"/>
    </source>
</evidence>
<dbReference type="InterPro" id="IPR026843">
    <property type="entry name" value="SbcD_C"/>
</dbReference>
<dbReference type="EMBL" id="CP038267">
    <property type="protein sequence ID" value="QBR91229.1"/>
    <property type="molecule type" value="Genomic_DNA"/>
</dbReference>
<dbReference type="Proteomes" id="UP000294894">
    <property type="component" value="Chromosome"/>
</dbReference>
<dbReference type="NCBIfam" id="TIGR00619">
    <property type="entry name" value="sbcd"/>
    <property type="match status" value="1"/>
</dbReference>
<keyword evidence="6 7" id="KW-0269">Exonuclease</keyword>
<evidence type="ECO:0000313" key="11">
    <source>
        <dbReference type="Proteomes" id="UP000294894"/>
    </source>
</evidence>
<evidence type="ECO:0000256" key="2">
    <source>
        <dbReference type="ARBA" id="ARBA00011322"/>
    </source>
</evidence>
<dbReference type="InterPro" id="IPR050535">
    <property type="entry name" value="DNA_Repair-Maintenance_Comp"/>
</dbReference>
<dbReference type="OrthoDB" id="9773856at2"/>
<evidence type="ECO:0000313" key="10">
    <source>
        <dbReference type="EMBL" id="QBR91229.1"/>
    </source>
</evidence>
<keyword evidence="7" id="KW-0235">DNA replication</keyword>
<evidence type="ECO:0000256" key="6">
    <source>
        <dbReference type="ARBA" id="ARBA00022839"/>
    </source>
</evidence>
<evidence type="ECO:0000256" key="1">
    <source>
        <dbReference type="ARBA" id="ARBA00010555"/>
    </source>
</evidence>
<dbReference type="CDD" id="cd00840">
    <property type="entry name" value="MPP_Mre11_N"/>
    <property type="match status" value="1"/>
</dbReference>